<evidence type="ECO:0000313" key="3">
    <source>
        <dbReference type="EMBL" id="ADZ84621.1"/>
    </source>
</evidence>
<comment type="subcellular location">
    <subcellularLocation>
        <location evidence="2">Cytoplasm</location>
    </subcellularLocation>
</comment>
<gene>
    <name evidence="3" type="ordered locus">Clole_2924</name>
</gene>
<organism evidence="3 4">
    <name type="scientific">Cellulosilyticum lentocellum (strain ATCC 49066 / DSM 5427 / NCIMB 11756 / RHM5)</name>
    <name type="common">Clostridium lentocellum</name>
    <dbReference type="NCBI Taxonomy" id="642492"/>
    <lineage>
        <taxon>Bacteria</taxon>
        <taxon>Bacillati</taxon>
        <taxon>Bacillota</taxon>
        <taxon>Clostridia</taxon>
        <taxon>Lachnospirales</taxon>
        <taxon>Cellulosilyticaceae</taxon>
        <taxon>Cellulosilyticum</taxon>
    </lineage>
</organism>
<dbReference type="GO" id="GO:0005737">
    <property type="term" value="C:cytoplasm"/>
    <property type="evidence" value="ECO:0007669"/>
    <property type="project" value="UniProtKB-SubCell"/>
</dbReference>
<dbReference type="Proteomes" id="UP000008467">
    <property type="component" value="Chromosome"/>
</dbReference>
<keyword evidence="1 2" id="KW-0963">Cytoplasm</keyword>
<dbReference type="Gene3D" id="3.40.50.10680">
    <property type="entry name" value="CofD-like domains"/>
    <property type="match status" value="1"/>
</dbReference>
<sequence>MIKTTQQNKKIVVIGGGTGLSTMLRGIKKYTSQITAIVTVADNGGGSGKLREEMGIIAPGDIRNCIVALANTEPIMEKLLQYRFKEGTLQGQSFGNLFLAALTDVTGGFEEAVRVTSNVLAITGKVLPVTLEDVHLEATFDNGQWISGESEIVEYGKGSGHNITTIKLVPSMPQPAPEVIEALEDADLIILGPGSLYTSIIPNLLVKNISCYIREAKAEKLYVANLMTQPGETSDLSLERHLMILEGYLGKGVINQVIVNNEVIEETYLRQYLEDGASVLKVDETHPIWDNIKIIEAPLVKVDQDKKFIRHDADKLAKCIFEEI</sequence>
<dbReference type="PANTHER" id="PTHR30135:SF3">
    <property type="entry name" value="GLUCONEOGENESIS FACTOR-RELATED"/>
    <property type="match status" value="1"/>
</dbReference>
<dbReference type="HAMAP" id="MF_00973">
    <property type="entry name" value="Gluconeogen_factor"/>
    <property type="match status" value="1"/>
</dbReference>
<dbReference type="GO" id="GO:0008360">
    <property type="term" value="P:regulation of cell shape"/>
    <property type="evidence" value="ECO:0007669"/>
    <property type="project" value="UniProtKB-UniRule"/>
</dbReference>
<name>F2JLU5_CELLD</name>
<dbReference type="PANTHER" id="PTHR30135">
    <property type="entry name" value="UNCHARACTERIZED PROTEIN YVCK-RELATED"/>
    <property type="match status" value="1"/>
</dbReference>
<dbReference type="EMBL" id="CP002582">
    <property type="protein sequence ID" value="ADZ84621.1"/>
    <property type="molecule type" value="Genomic_DNA"/>
</dbReference>
<reference evidence="3 4" key="1">
    <citation type="journal article" date="2011" name="J. Bacteriol.">
        <title>Complete genome sequence of the cellulose-degrading bacterium Cellulosilyticum lentocellum.</title>
        <authorList>
            <consortium name="US DOE Joint Genome Institute"/>
            <person name="Miller D.A."/>
            <person name="Suen G."/>
            <person name="Bruce D."/>
            <person name="Copeland A."/>
            <person name="Cheng J.F."/>
            <person name="Detter C."/>
            <person name="Goodwin L.A."/>
            <person name="Han C.S."/>
            <person name="Hauser L.J."/>
            <person name="Land M.L."/>
            <person name="Lapidus A."/>
            <person name="Lucas S."/>
            <person name="Meincke L."/>
            <person name="Pitluck S."/>
            <person name="Tapia R."/>
            <person name="Teshima H."/>
            <person name="Woyke T."/>
            <person name="Fox B.G."/>
            <person name="Angert E.R."/>
            <person name="Currie C.R."/>
        </authorList>
    </citation>
    <scope>NUCLEOTIDE SEQUENCE [LARGE SCALE GENOMIC DNA]</scope>
    <source>
        <strain evidence="4">ATCC 49066 / DSM 5427 / NCIMB 11756 / RHM5</strain>
    </source>
</reference>
<evidence type="ECO:0000256" key="2">
    <source>
        <dbReference type="HAMAP-Rule" id="MF_00973"/>
    </source>
</evidence>
<dbReference type="Pfam" id="PF01933">
    <property type="entry name" value="CofD"/>
    <property type="match status" value="1"/>
</dbReference>
<dbReference type="GO" id="GO:0043743">
    <property type="term" value="F:LPPG:FO 2-phospho-L-lactate transferase activity"/>
    <property type="evidence" value="ECO:0007669"/>
    <property type="project" value="InterPro"/>
</dbReference>
<dbReference type="InterPro" id="IPR002882">
    <property type="entry name" value="CofD"/>
</dbReference>
<dbReference type="CDD" id="cd07187">
    <property type="entry name" value="YvcK_like"/>
    <property type="match status" value="1"/>
</dbReference>
<keyword evidence="4" id="KW-1185">Reference proteome</keyword>
<dbReference type="SUPFAM" id="SSF142338">
    <property type="entry name" value="CofD-like"/>
    <property type="match status" value="1"/>
</dbReference>
<comment type="function">
    <text evidence="2">Required for morphogenesis under gluconeogenic growth conditions.</text>
</comment>
<dbReference type="InterPro" id="IPR010119">
    <property type="entry name" value="Gluconeogen_factor"/>
</dbReference>
<dbReference type="RefSeq" id="WP_013657901.1">
    <property type="nucleotide sequence ID" value="NC_015275.1"/>
</dbReference>
<accession>F2JLU5</accession>
<dbReference type="InterPro" id="IPR038136">
    <property type="entry name" value="CofD-like_dom_sf"/>
</dbReference>
<proteinExistence type="inferred from homology"/>
<dbReference type="eggNOG" id="COG0391">
    <property type="taxonomic scope" value="Bacteria"/>
</dbReference>
<comment type="similarity">
    <text evidence="2">Belongs to the gluconeogenesis factor family.</text>
</comment>
<dbReference type="STRING" id="642492.Clole_2924"/>
<dbReference type="AlphaFoldDB" id="F2JLU5"/>
<dbReference type="HOGENOM" id="CLU_044041_0_1_9"/>
<evidence type="ECO:0000256" key="1">
    <source>
        <dbReference type="ARBA" id="ARBA00022490"/>
    </source>
</evidence>
<dbReference type="KEGG" id="cle:Clole_2924"/>
<dbReference type="NCBIfam" id="TIGR01826">
    <property type="entry name" value="CofD_related"/>
    <property type="match status" value="1"/>
</dbReference>
<protein>
    <recommendedName>
        <fullName evidence="2">Putative gluconeogenesis factor</fullName>
    </recommendedName>
</protein>
<evidence type="ECO:0000313" key="4">
    <source>
        <dbReference type="Proteomes" id="UP000008467"/>
    </source>
</evidence>